<keyword evidence="9" id="KW-1185">Reference proteome</keyword>
<feature type="domain" description="DarT" evidence="7">
    <location>
        <begin position="1"/>
        <end position="167"/>
    </location>
</feature>
<dbReference type="Pfam" id="PF14487">
    <property type="entry name" value="DarT"/>
    <property type="match status" value="1"/>
</dbReference>
<dbReference type="AlphaFoldDB" id="A0A369IBW2"/>
<evidence type="ECO:0000256" key="6">
    <source>
        <dbReference type="PROSITE-ProRule" id="PRU01362"/>
    </source>
</evidence>
<keyword evidence="1 6" id="KW-1277">Toxin-antitoxin system</keyword>
<name>A0A369IBW2_9BACT</name>
<keyword evidence="5 6" id="KW-0238">DNA-binding</keyword>
<protein>
    <submittedName>
        <fullName evidence="8">DUF4433 domain-containing protein</fullName>
    </submittedName>
</protein>
<dbReference type="GO" id="GO:0016757">
    <property type="term" value="F:glycosyltransferase activity"/>
    <property type="evidence" value="ECO:0007669"/>
    <property type="project" value="UniProtKB-KW"/>
</dbReference>
<evidence type="ECO:0000313" key="8">
    <source>
        <dbReference type="EMBL" id="RDB05755.1"/>
    </source>
</evidence>
<comment type="caution">
    <text evidence="8">The sequence shown here is derived from an EMBL/GenBank/DDBJ whole genome shotgun (WGS) entry which is preliminary data.</text>
</comment>
<dbReference type="Proteomes" id="UP000253141">
    <property type="component" value="Unassembled WGS sequence"/>
</dbReference>
<evidence type="ECO:0000256" key="3">
    <source>
        <dbReference type="ARBA" id="ARBA00022679"/>
    </source>
</evidence>
<keyword evidence="4" id="KW-0548">Nucleotidyltransferase</keyword>
<dbReference type="GO" id="GO:0016779">
    <property type="term" value="F:nucleotidyltransferase activity"/>
    <property type="evidence" value="ECO:0007669"/>
    <property type="project" value="UniProtKB-KW"/>
</dbReference>
<dbReference type="GO" id="GO:0003677">
    <property type="term" value="F:DNA binding"/>
    <property type="evidence" value="ECO:0007669"/>
    <property type="project" value="UniProtKB-UniRule"/>
</dbReference>
<evidence type="ECO:0000259" key="7">
    <source>
        <dbReference type="PROSITE" id="PS52018"/>
    </source>
</evidence>
<proteinExistence type="inferred from homology"/>
<gene>
    <name evidence="8" type="ORF">DVG78_12255</name>
</gene>
<comment type="caution">
    <text evidence="6">Lacks conserved residue(s) required for the propagation of feature annotation.</text>
</comment>
<dbReference type="InterPro" id="IPR029494">
    <property type="entry name" value="DarT"/>
</dbReference>
<organism evidence="8 9">
    <name type="scientific">Runella aurantiaca</name>
    <dbReference type="NCBI Taxonomy" id="2282308"/>
    <lineage>
        <taxon>Bacteria</taxon>
        <taxon>Pseudomonadati</taxon>
        <taxon>Bacteroidota</taxon>
        <taxon>Cytophagia</taxon>
        <taxon>Cytophagales</taxon>
        <taxon>Spirosomataceae</taxon>
        <taxon>Runella</taxon>
    </lineage>
</organism>
<evidence type="ECO:0000256" key="5">
    <source>
        <dbReference type="ARBA" id="ARBA00023125"/>
    </source>
</evidence>
<evidence type="ECO:0000256" key="4">
    <source>
        <dbReference type="ARBA" id="ARBA00022695"/>
    </source>
</evidence>
<evidence type="ECO:0000313" key="9">
    <source>
        <dbReference type="Proteomes" id="UP000253141"/>
    </source>
</evidence>
<reference evidence="8 9" key="1">
    <citation type="submission" date="2018-07" db="EMBL/GenBank/DDBJ databases">
        <title>Genome analysis of Runella aurantiaca.</title>
        <authorList>
            <person name="Yang X."/>
        </authorList>
    </citation>
    <scope>NUCLEOTIDE SEQUENCE [LARGE SCALE GENOMIC DNA]</scope>
    <source>
        <strain evidence="8 9">YX9</strain>
    </source>
</reference>
<sequence>MIDVRSIASVRIEGYGKIGEYVPFYFTPKSMMLFNIVTGYQAPLVPKRSKSEILVIRCLIEELIKLPQWFFTDGQGNDMATNHYNDLINLNSIDWESIQQSNFSKSDGDYDRPRRYQAEFLVRDEVPCRSIESFHVYNEEAAEYVNTLLRVHNLDNLFVHIQPIYFF</sequence>
<comment type="similarity">
    <text evidence="6">Belongs to the DarT ADP-ribosyltransferase family.</text>
</comment>
<keyword evidence="2" id="KW-0328">Glycosyltransferase</keyword>
<keyword evidence="3" id="KW-0808">Transferase</keyword>
<evidence type="ECO:0000256" key="1">
    <source>
        <dbReference type="ARBA" id="ARBA00022649"/>
    </source>
</evidence>
<dbReference type="OrthoDB" id="9813972at2"/>
<dbReference type="PROSITE" id="PS52018">
    <property type="entry name" value="DART"/>
    <property type="match status" value="1"/>
</dbReference>
<dbReference type="EMBL" id="QPIW01000008">
    <property type="protein sequence ID" value="RDB05755.1"/>
    <property type="molecule type" value="Genomic_DNA"/>
</dbReference>
<accession>A0A369IBW2</accession>
<evidence type="ECO:0000256" key="2">
    <source>
        <dbReference type="ARBA" id="ARBA00022676"/>
    </source>
</evidence>